<sequence>MLSNGRYGAGAPPWALGTLLLGQQKEWALSAGLGQGRLMEQVRAGAGQSPGYRVPPGARPRPRTKPDVTQPGSDLIGVCNENIIYSGPPPGRGTLPFSELAQSCEAIQASQPPAGQLRFPDNALLRLCPTITPSSEVALTGPGLGDWILRLQDHHHPSHK</sequence>
<accession>A0ABN8ZUB9</accession>
<reference evidence="2" key="1">
    <citation type="submission" date="2023-04" db="EMBL/GenBank/DDBJ databases">
        <authorList>
            <consortium name="ELIXIR-Norway"/>
        </authorList>
    </citation>
    <scope>NUCLEOTIDE SEQUENCE [LARGE SCALE GENOMIC DNA]</scope>
</reference>
<proteinExistence type="predicted"/>
<name>A0ABN8ZUB9_RANTA</name>
<feature type="region of interest" description="Disordered" evidence="1">
    <location>
        <begin position="44"/>
        <end position="72"/>
    </location>
</feature>
<evidence type="ECO:0000313" key="2">
    <source>
        <dbReference type="EMBL" id="CAI9177592.1"/>
    </source>
</evidence>
<dbReference type="Proteomes" id="UP001176941">
    <property type="component" value="Chromosome 7"/>
</dbReference>
<evidence type="ECO:0000313" key="3">
    <source>
        <dbReference type="Proteomes" id="UP001176941"/>
    </source>
</evidence>
<gene>
    <name evidence="2" type="ORF">MRATA1EN1_LOCUS26554</name>
</gene>
<evidence type="ECO:0000256" key="1">
    <source>
        <dbReference type="SAM" id="MobiDB-lite"/>
    </source>
</evidence>
<organism evidence="2 3">
    <name type="scientific">Rangifer tarandus platyrhynchus</name>
    <name type="common">Svalbard reindeer</name>
    <dbReference type="NCBI Taxonomy" id="3082113"/>
    <lineage>
        <taxon>Eukaryota</taxon>
        <taxon>Metazoa</taxon>
        <taxon>Chordata</taxon>
        <taxon>Craniata</taxon>
        <taxon>Vertebrata</taxon>
        <taxon>Euteleostomi</taxon>
        <taxon>Mammalia</taxon>
        <taxon>Eutheria</taxon>
        <taxon>Laurasiatheria</taxon>
        <taxon>Artiodactyla</taxon>
        <taxon>Ruminantia</taxon>
        <taxon>Pecora</taxon>
        <taxon>Cervidae</taxon>
        <taxon>Odocoileinae</taxon>
        <taxon>Rangifer</taxon>
    </lineage>
</organism>
<keyword evidence="3" id="KW-1185">Reference proteome</keyword>
<protein>
    <submittedName>
        <fullName evidence="2">Uncharacterized protein</fullName>
    </submittedName>
</protein>
<dbReference type="EMBL" id="OX459943">
    <property type="protein sequence ID" value="CAI9177592.1"/>
    <property type="molecule type" value="Genomic_DNA"/>
</dbReference>